<evidence type="ECO:0000313" key="2">
    <source>
        <dbReference type="Proteomes" id="UP000642748"/>
    </source>
</evidence>
<comment type="caution">
    <text evidence="1">The sequence shown here is derived from an EMBL/GenBank/DDBJ whole genome shotgun (WGS) entry which is preliminary data.</text>
</comment>
<dbReference type="Proteomes" id="UP000642748">
    <property type="component" value="Unassembled WGS sequence"/>
</dbReference>
<sequence>MLIDCDNCEVRGPACAGCVVSVLLGAPPAGVELDESEQAAIAVLADAGMVPRLRLVTRQRPERPRAA</sequence>
<evidence type="ECO:0000313" key="1">
    <source>
        <dbReference type="EMBL" id="GIH18708.1"/>
    </source>
</evidence>
<dbReference type="RefSeq" id="WP_203922206.1">
    <property type="nucleotide sequence ID" value="NZ_BONZ01000070.1"/>
</dbReference>
<name>A0A8J3QXI9_9ACTN</name>
<proteinExistence type="predicted"/>
<organism evidence="1 2">
    <name type="scientific">Rugosimonospora africana</name>
    <dbReference type="NCBI Taxonomy" id="556532"/>
    <lineage>
        <taxon>Bacteria</taxon>
        <taxon>Bacillati</taxon>
        <taxon>Actinomycetota</taxon>
        <taxon>Actinomycetes</taxon>
        <taxon>Micromonosporales</taxon>
        <taxon>Micromonosporaceae</taxon>
        <taxon>Rugosimonospora</taxon>
    </lineage>
</organism>
<dbReference type="AlphaFoldDB" id="A0A8J3QXI9"/>
<protein>
    <submittedName>
        <fullName evidence="1">Uncharacterized protein</fullName>
    </submittedName>
</protein>
<accession>A0A8J3QXI9</accession>
<gene>
    <name evidence="1" type="ORF">Raf01_68800</name>
</gene>
<reference evidence="1" key="1">
    <citation type="submission" date="2021-01" db="EMBL/GenBank/DDBJ databases">
        <title>Whole genome shotgun sequence of Rugosimonospora africana NBRC 104875.</title>
        <authorList>
            <person name="Komaki H."/>
            <person name="Tamura T."/>
        </authorList>
    </citation>
    <scope>NUCLEOTIDE SEQUENCE</scope>
    <source>
        <strain evidence="1">NBRC 104875</strain>
    </source>
</reference>
<keyword evidence="2" id="KW-1185">Reference proteome</keyword>
<dbReference type="EMBL" id="BONZ01000070">
    <property type="protein sequence ID" value="GIH18708.1"/>
    <property type="molecule type" value="Genomic_DNA"/>
</dbReference>